<dbReference type="EMBL" id="JBHSQQ010000058">
    <property type="protein sequence ID" value="MFC5942315.1"/>
    <property type="molecule type" value="Genomic_DNA"/>
</dbReference>
<proteinExistence type="predicted"/>
<gene>
    <name evidence="2" type="ORF">ACFPZ4_12630</name>
</gene>
<name>A0ABW1HNQ7_9ACTN</name>
<sequence>LAGPVAVLLLGALAAVSDGPLGGGRLAEIGPVGWQVAGVATAVIAAGALLGAAATRALRGKGRAPS</sequence>
<protein>
    <submittedName>
        <fullName evidence="2">Uncharacterized protein</fullName>
    </submittedName>
</protein>
<evidence type="ECO:0000313" key="2">
    <source>
        <dbReference type="EMBL" id="MFC5942315.1"/>
    </source>
</evidence>
<feature type="transmembrane region" description="Helical" evidence="1">
    <location>
        <begin position="33"/>
        <end position="54"/>
    </location>
</feature>
<keyword evidence="1" id="KW-0472">Membrane</keyword>
<dbReference type="Proteomes" id="UP001596207">
    <property type="component" value="Unassembled WGS sequence"/>
</dbReference>
<organism evidence="2 3">
    <name type="scientific">Micromonospora harpali</name>
    <dbReference type="NCBI Taxonomy" id="1490225"/>
    <lineage>
        <taxon>Bacteria</taxon>
        <taxon>Bacillati</taxon>
        <taxon>Actinomycetota</taxon>
        <taxon>Actinomycetes</taxon>
        <taxon>Micromonosporales</taxon>
        <taxon>Micromonosporaceae</taxon>
        <taxon>Micromonospora</taxon>
    </lineage>
</organism>
<comment type="caution">
    <text evidence="2">The sequence shown here is derived from an EMBL/GenBank/DDBJ whole genome shotgun (WGS) entry which is preliminary data.</text>
</comment>
<keyword evidence="1" id="KW-1133">Transmembrane helix</keyword>
<reference evidence="3" key="1">
    <citation type="journal article" date="2019" name="Int. J. Syst. Evol. Microbiol.">
        <title>The Global Catalogue of Microorganisms (GCM) 10K type strain sequencing project: providing services to taxonomists for standard genome sequencing and annotation.</title>
        <authorList>
            <consortium name="The Broad Institute Genomics Platform"/>
            <consortium name="The Broad Institute Genome Sequencing Center for Infectious Disease"/>
            <person name="Wu L."/>
            <person name="Ma J."/>
        </authorList>
    </citation>
    <scope>NUCLEOTIDE SEQUENCE [LARGE SCALE GENOMIC DNA]</scope>
    <source>
        <strain evidence="3">CGMCC 4.7173</strain>
    </source>
</reference>
<keyword evidence="1" id="KW-0812">Transmembrane</keyword>
<evidence type="ECO:0000256" key="1">
    <source>
        <dbReference type="SAM" id="Phobius"/>
    </source>
</evidence>
<keyword evidence="3" id="KW-1185">Reference proteome</keyword>
<evidence type="ECO:0000313" key="3">
    <source>
        <dbReference type="Proteomes" id="UP001596207"/>
    </source>
</evidence>
<accession>A0ABW1HNQ7</accession>
<feature type="non-terminal residue" evidence="2">
    <location>
        <position position="1"/>
    </location>
</feature>